<feature type="transmembrane region" description="Helical" evidence="6">
    <location>
        <begin position="6"/>
        <end position="28"/>
    </location>
</feature>
<dbReference type="GO" id="GO:0015171">
    <property type="term" value="F:amino acid transmembrane transporter activity"/>
    <property type="evidence" value="ECO:0007669"/>
    <property type="project" value="TreeGrafter"/>
</dbReference>
<dbReference type="Proteomes" id="UP000008815">
    <property type="component" value="Chromosome 2"/>
</dbReference>
<evidence type="ECO:0000313" key="8">
    <source>
        <dbReference type="Proteomes" id="UP000008815"/>
    </source>
</evidence>
<dbReference type="GO" id="GO:0005886">
    <property type="term" value="C:plasma membrane"/>
    <property type="evidence" value="ECO:0007669"/>
    <property type="project" value="UniProtKB-SubCell"/>
</dbReference>
<dbReference type="PIRSF" id="PIRSF006324">
    <property type="entry name" value="LeuE"/>
    <property type="match status" value="1"/>
</dbReference>
<keyword evidence="2" id="KW-1003">Cell membrane</keyword>
<reference evidence="7 8" key="1">
    <citation type="submission" date="2007-04" db="EMBL/GenBank/DDBJ databases">
        <title>Complete genome sequence of Burkholderia multivorans ATCC 17616.</title>
        <authorList>
            <person name="Ohtsubo Y."/>
            <person name="Yamashita A."/>
            <person name="Kurokawa K."/>
            <person name="Takami H."/>
            <person name="Yuhara S."/>
            <person name="Nishiyama E."/>
            <person name="Endo R."/>
            <person name="Miyazaki R."/>
            <person name="Ono A."/>
            <person name="Yano K."/>
            <person name="Ito M."/>
            <person name="Sota M."/>
            <person name="Yuji N."/>
            <person name="Hattori M."/>
            <person name="Tsuda M."/>
        </authorList>
    </citation>
    <scope>NUCLEOTIDE SEQUENCE [LARGE SCALE GENOMIC DNA]</scope>
    <source>
        <strain evidence="8">ATCC 17616 / 249</strain>
    </source>
</reference>
<feature type="transmembrane region" description="Helical" evidence="6">
    <location>
        <begin position="147"/>
        <end position="172"/>
    </location>
</feature>
<keyword evidence="5 6" id="KW-0472">Membrane</keyword>
<dbReference type="KEGG" id="bmu:Bmul_4978"/>
<evidence type="ECO:0000313" key="7">
    <source>
        <dbReference type="EMBL" id="BAG45408.1"/>
    </source>
</evidence>
<dbReference type="Pfam" id="PF01810">
    <property type="entry name" value="LysE"/>
    <property type="match status" value="1"/>
</dbReference>
<organism evidence="7 8">
    <name type="scientific">Burkholderia multivorans (strain ATCC 17616 / 249)</name>
    <dbReference type="NCBI Taxonomy" id="395019"/>
    <lineage>
        <taxon>Bacteria</taxon>
        <taxon>Pseudomonadati</taxon>
        <taxon>Pseudomonadota</taxon>
        <taxon>Betaproteobacteria</taxon>
        <taxon>Burkholderiales</taxon>
        <taxon>Burkholderiaceae</taxon>
        <taxon>Burkholderia</taxon>
        <taxon>Burkholderia cepacia complex</taxon>
    </lineage>
</organism>
<comment type="subcellular location">
    <subcellularLocation>
        <location evidence="1">Cell membrane</location>
        <topology evidence="1">Multi-pass membrane protein</topology>
    </subcellularLocation>
</comment>
<proteinExistence type="predicted"/>
<sequence length="207" mass="21336">MSYVPQLAAVGGVMLLACVSPGPDLIAVSSHALGNRRAGLLAALGIASSHAVWAAMAIFGLGLIVAKLAWLYEAIRIAGAAYLIYLGIKSLAGLRQSAQPADAMRAPAVRGGAHAYRKGLLVGLTNPKAAAFFGSLFVTLLPAHAPAWVHGATLAVVVAVSLAWFCTVALLFSTNRVQTGYAKLRKPIDAVMGTILLGLGAKLALDR</sequence>
<dbReference type="STRING" id="395019.BMULJ_03536"/>
<dbReference type="PANTHER" id="PTHR30086">
    <property type="entry name" value="ARGININE EXPORTER PROTEIN ARGO"/>
    <property type="match status" value="1"/>
</dbReference>
<keyword evidence="3 6" id="KW-0812">Transmembrane</keyword>
<dbReference type="EMBL" id="AP009386">
    <property type="protein sequence ID" value="BAG45408.1"/>
    <property type="molecule type" value="Genomic_DNA"/>
</dbReference>
<feature type="transmembrane region" description="Helical" evidence="6">
    <location>
        <begin position="120"/>
        <end position="141"/>
    </location>
</feature>
<name>A0A0H3KK32_BURM1</name>
<keyword evidence="4 6" id="KW-1133">Transmembrane helix</keyword>
<accession>A0A0H3KK32</accession>
<protein>
    <submittedName>
        <fullName evidence="7">Threonine efflux protein</fullName>
    </submittedName>
</protein>
<feature type="transmembrane region" description="Helical" evidence="6">
    <location>
        <begin position="40"/>
        <end position="64"/>
    </location>
</feature>
<evidence type="ECO:0000256" key="5">
    <source>
        <dbReference type="ARBA" id="ARBA00023136"/>
    </source>
</evidence>
<keyword evidence="8" id="KW-1185">Reference proteome</keyword>
<dbReference type="RefSeq" id="WP_012217513.1">
    <property type="nucleotide sequence ID" value="NC_010086.1"/>
</dbReference>
<dbReference type="PANTHER" id="PTHR30086:SF20">
    <property type="entry name" value="ARGININE EXPORTER PROTEIN ARGO-RELATED"/>
    <property type="match status" value="1"/>
</dbReference>
<gene>
    <name evidence="7" type="primary">rhtC</name>
    <name evidence="7" type="ordered locus">BMULJ_03536</name>
</gene>
<evidence type="ECO:0000256" key="2">
    <source>
        <dbReference type="ARBA" id="ARBA00022475"/>
    </source>
</evidence>
<evidence type="ECO:0000256" key="3">
    <source>
        <dbReference type="ARBA" id="ARBA00022692"/>
    </source>
</evidence>
<dbReference type="InterPro" id="IPR001123">
    <property type="entry name" value="LeuE-type"/>
</dbReference>
<dbReference type="eggNOG" id="COG1280">
    <property type="taxonomic scope" value="Bacteria"/>
</dbReference>
<dbReference type="KEGG" id="bmj:BMULJ_03536"/>
<evidence type="ECO:0000256" key="1">
    <source>
        <dbReference type="ARBA" id="ARBA00004651"/>
    </source>
</evidence>
<dbReference type="HOGENOM" id="CLU_079569_0_1_4"/>
<evidence type="ECO:0000256" key="4">
    <source>
        <dbReference type="ARBA" id="ARBA00022989"/>
    </source>
</evidence>
<evidence type="ECO:0000256" key="6">
    <source>
        <dbReference type="SAM" id="Phobius"/>
    </source>
</evidence>
<dbReference type="AlphaFoldDB" id="A0A0H3KK32"/>